<comment type="similarity">
    <text evidence="2">Belongs to the SLX4 family.</text>
</comment>
<evidence type="ECO:0000256" key="3">
    <source>
        <dbReference type="ARBA" id="ARBA00022763"/>
    </source>
</evidence>
<comment type="subcellular location">
    <subcellularLocation>
        <location evidence="1">Nucleus</location>
    </subcellularLocation>
</comment>
<dbReference type="InterPro" id="IPR018574">
    <property type="entry name" value="Structure-sp_endonuc_su_Slx4"/>
</dbReference>
<dbReference type="PROSITE" id="PS50097">
    <property type="entry name" value="BTB"/>
    <property type="match status" value="1"/>
</dbReference>
<feature type="region of interest" description="Disordered" evidence="8">
    <location>
        <begin position="387"/>
        <end position="410"/>
    </location>
</feature>
<feature type="domain" description="BTB" evidence="9">
    <location>
        <begin position="239"/>
        <end position="306"/>
    </location>
</feature>
<dbReference type="PANTHER" id="PTHR21541">
    <property type="entry name" value="BTB POZ DOMAIN CONTAINING 12"/>
    <property type="match status" value="1"/>
</dbReference>
<evidence type="ECO:0000259" key="9">
    <source>
        <dbReference type="PROSITE" id="PS50097"/>
    </source>
</evidence>
<dbReference type="PANTHER" id="PTHR21541:SF3">
    <property type="entry name" value="STRUCTURE-SPECIFIC ENDONUCLEASE SUBUNIT SLX4"/>
    <property type="match status" value="1"/>
</dbReference>
<dbReference type="SMART" id="SM00225">
    <property type="entry name" value="BTB"/>
    <property type="match status" value="1"/>
</dbReference>
<accession>A0ABM1BD84</accession>
<organism evidence="10 11">
    <name type="scientific">Limulus polyphemus</name>
    <name type="common">Atlantic horseshoe crab</name>
    <dbReference type="NCBI Taxonomy" id="6850"/>
    <lineage>
        <taxon>Eukaryota</taxon>
        <taxon>Metazoa</taxon>
        <taxon>Ecdysozoa</taxon>
        <taxon>Arthropoda</taxon>
        <taxon>Chelicerata</taxon>
        <taxon>Merostomata</taxon>
        <taxon>Xiphosura</taxon>
        <taxon>Limulidae</taxon>
        <taxon>Limulus</taxon>
    </lineage>
</organism>
<keyword evidence="5" id="KW-0234">DNA repair</keyword>
<evidence type="ECO:0000256" key="7">
    <source>
        <dbReference type="ARBA" id="ARBA00029496"/>
    </source>
</evidence>
<evidence type="ECO:0000256" key="8">
    <source>
        <dbReference type="SAM" id="MobiDB-lite"/>
    </source>
</evidence>
<dbReference type="RefSeq" id="XP_013779638.2">
    <property type="nucleotide sequence ID" value="XM_013924184.2"/>
</dbReference>
<dbReference type="InterPro" id="IPR000210">
    <property type="entry name" value="BTB/POZ_dom"/>
</dbReference>
<proteinExistence type="inferred from homology"/>
<keyword evidence="4" id="KW-0233">DNA recombination</keyword>
<evidence type="ECO:0000313" key="11">
    <source>
        <dbReference type="RefSeq" id="XP_013779638.2"/>
    </source>
</evidence>
<dbReference type="CDD" id="cd18186">
    <property type="entry name" value="BTB_POZ_ZBTB_KLHL-like"/>
    <property type="match status" value="1"/>
</dbReference>
<dbReference type="SUPFAM" id="SSF54695">
    <property type="entry name" value="POZ domain"/>
    <property type="match status" value="1"/>
</dbReference>
<evidence type="ECO:0000256" key="1">
    <source>
        <dbReference type="ARBA" id="ARBA00004123"/>
    </source>
</evidence>
<evidence type="ECO:0000256" key="2">
    <source>
        <dbReference type="ARBA" id="ARBA00006661"/>
    </source>
</evidence>
<feature type="region of interest" description="Disordered" evidence="8">
    <location>
        <begin position="513"/>
        <end position="533"/>
    </location>
</feature>
<dbReference type="Pfam" id="PF09494">
    <property type="entry name" value="Slx4"/>
    <property type="match status" value="1"/>
</dbReference>
<evidence type="ECO:0000256" key="6">
    <source>
        <dbReference type="ARBA" id="ARBA00023242"/>
    </source>
</evidence>
<dbReference type="CDD" id="cd22999">
    <property type="entry name" value="SAP_SLX4"/>
    <property type="match status" value="1"/>
</dbReference>
<gene>
    <name evidence="11" type="primary">LOC106464074</name>
</gene>
<dbReference type="Proteomes" id="UP000694941">
    <property type="component" value="Unplaced"/>
</dbReference>
<sequence length="1238" mass="141656">MYSEIDSIGDEVLSDYGDHDEDDFDSNTSSRSSDEVETDGVLFRELIAHEADAELQMALAISKSLQEQEERDCGTKKESTVFGINRLHVGHQTDKIPSRNKKAKRNCEVSALVIQSEEERLKLISKNIATLTETHESHSEESMHVLNILWGKSRNASATATISRKKEEDYLWHLSTSGIKKPNSSFYIPCLQELLSPSKMLKKELHEEALASEEQESTVKDTENLSEDLRQFVGNSSFSDVNIHIKDEILFAHKVILAARSSVLAKELQACDKSENITHLDWNHVSKDTALSFLCYMYSGYFPGTSNIQEILSLAERYKVVYLVKHLQRLKKDCDIYNEEIKYETQKVDSDDDEMNEVFHFICSQKPDFCEDLPSNDENFDQYSRDEDKMSINGSNKSCDDLPDEKESSKNVQTLQDKHFNRLTDSSIPGEKNIVQEDYLLTSPTTNVNRLTDSSIHGEKNIVQEDYLLTSPTTSEREMKKEMGDPYILMASFDAEDSQDTSSSNCILAEFSDSEDSSGSLQERGLHSLHSNEDGIIKQTPLIKSKRYSSVQPDQNSFQLYNEIPKKEDSIHLCIKKHETVQSSQFATQSNTLVLKTNHSVHDTSASDFTHNSTFFSQKKHSYQTRKQSENHMEQDTSHSVTRRLSASQPVQDTDCFEIEQCTVIQPAKYLTFLEMEGNETHSLPCDVSCEPINGQRKKLIVEDLSLSSTGTQRRLQSLEEPYIFPTKKCVENQKDDLSTFFPTECARKHPTKELTFSHSRRQNKTVQNFDISQTSKHKIKEIMNVTPHSEALQSQHETTEIFITEGISDENVAYRNTSLSESDSCHYELDEEMPYHTSGTCLTKTEYLSQQCSFNDSNLTKNTNINTQENKLNILSKNINSSKLFNEDNIEENQSNPYSPRTSPLSVPRRVKLSTAISTNFTGHQNEDEKQTSDIVGHFCWNNEDNVINSPFNRFWDDGFTETVDLNSTVIKQQQTNNGVTMDVTPSAPTTENLPFEQITGNSFVDTNCIKNINTPLSHFNRYYPICDGVSPEVVKYCHKGSKNSRINQEVTPLPDYEKMTRSEIRRELNKIGVKSLPKKQAIALLFDVYEQTHPWETDNEEEHAKKDFSNQIATHGEKKNIADCRVSSLKHNTEKRSCPAEYNSQVLTETQQNEHSCWQNNLLKYFRENTTLLEKLLMYQPINLTELLNDIRSQKIKISSRNLINFLDEKCITFTTPRKKRCTQKQQKRAKVFKPG</sequence>
<dbReference type="Pfam" id="PF00651">
    <property type="entry name" value="BTB"/>
    <property type="match status" value="1"/>
</dbReference>
<dbReference type="Gene3D" id="3.30.710.10">
    <property type="entry name" value="Potassium Channel Kv1.1, Chain A"/>
    <property type="match status" value="1"/>
</dbReference>
<protein>
    <recommendedName>
        <fullName evidence="7">Structure-specific endonuclease subunit SLX4</fullName>
    </recommendedName>
</protein>
<feature type="compositionally biased region" description="Basic and acidic residues" evidence="8">
    <location>
        <begin position="524"/>
        <end position="533"/>
    </location>
</feature>
<reference evidence="11" key="1">
    <citation type="submission" date="2025-08" db="UniProtKB">
        <authorList>
            <consortium name="RefSeq"/>
        </authorList>
    </citation>
    <scope>IDENTIFICATION</scope>
    <source>
        <tissue evidence="11">Muscle</tissue>
    </source>
</reference>
<feature type="compositionally biased region" description="Acidic residues" evidence="8">
    <location>
        <begin position="7"/>
        <end position="25"/>
    </location>
</feature>
<evidence type="ECO:0000256" key="4">
    <source>
        <dbReference type="ARBA" id="ARBA00023172"/>
    </source>
</evidence>
<dbReference type="InterPro" id="IPR011333">
    <property type="entry name" value="SKP1/BTB/POZ_sf"/>
</dbReference>
<name>A0ABM1BD84_LIMPO</name>
<evidence type="ECO:0000256" key="5">
    <source>
        <dbReference type="ARBA" id="ARBA00023204"/>
    </source>
</evidence>
<keyword evidence="6" id="KW-0539">Nucleus</keyword>
<feature type="region of interest" description="Disordered" evidence="8">
    <location>
        <begin position="1"/>
        <end position="36"/>
    </location>
</feature>
<evidence type="ECO:0000313" key="10">
    <source>
        <dbReference type="Proteomes" id="UP000694941"/>
    </source>
</evidence>
<keyword evidence="3" id="KW-0227">DNA damage</keyword>
<dbReference type="GeneID" id="106464074"/>
<keyword evidence="10" id="KW-1185">Reference proteome</keyword>